<dbReference type="AlphaFoldDB" id="A0A450TV38"/>
<name>A0A450TV38_9GAMM</name>
<reference evidence="2" key="1">
    <citation type="submission" date="2019-02" db="EMBL/GenBank/DDBJ databases">
        <authorList>
            <person name="Gruber-Vodicka R. H."/>
            <person name="Seah K. B. B."/>
        </authorList>
    </citation>
    <scope>NUCLEOTIDE SEQUENCE</scope>
    <source>
        <strain evidence="2">BECK_BZ163</strain>
        <strain evidence="3">BECK_BZ164</strain>
    </source>
</reference>
<dbReference type="InterPro" id="IPR007421">
    <property type="entry name" value="Schlafen_AlbA_2_dom"/>
</dbReference>
<dbReference type="EMBL" id="CAADEZ010000673">
    <property type="protein sequence ID" value="VFJ72876.1"/>
    <property type="molecule type" value="Genomic_DNA"/>
</dbReference>
<feature type="domain" description="Schlafen AlbA-2" evidence="1">
    <location>
        <begin position="14"/>
        <end position="85"/>
    </location>
</feature>
<dbReference type="GO" id="GO:0004386">
    <property type="term" value="F:helicase activity"/>
    <property type="evidence" value="ECO:0007669"/>
    <property type="project" value="UniProtKB-KW"/>
</dbReference>
<evidence type="ECO:0000313" key="3">
    <source>
        <dbReference type="EMBL" id="VFK20685.1"/>
    </source>
</evidence>
<protein>
    <submittedName>
        <fullName evidence="2">ATP-dependent DNA helicase RecG</fullName>
    </submittedName>
</protein>
<sequence length="86" mass="9118">MESVELLNILARGEDSQHQFKKNIHNPDSLAAEMVAFSNGGGGKILIGVADDGVITGLTRENIGRLNQLISNVASQHVLPAINPTT</sequence>
<dbReference type="InterPro" id="IPR038461">
    <property type="entry name" value="Schlafen_AlbA_2_dom_sf"/>
</dbReference>
<keyword evidence="2" id="KW-0547">Nucleotide-binding</keyword>
<dbReference type="EMBL" id="CAADFL010000718">
    <property type="protein sequence ID" value="VFK20685.1"/>
    <property type="molecule type" value="Genomic_DNA"/>
</dbReference>
<evidence type="ECO:0000313" key="2">
    <source>
        <dbReference type="EMBL" id="VFJ72876.1"/>
    </source>
</evidence>
<proteinExistence type="predicted"/>
<keyword evidence="2" id="KW-0378">Hydrolase</keyword>
<keyword evidence="2" id="KW-0067">ATP-binding</keyword>
<dbReference type="Pfam" id="PF04326">
    <property type="entry name" value="SLFN_AlbA_2"/>
    <property type="match status" value="1"/>
</dbReference>
<dbReference type="Gene3D" id="3.30.950.30">
    <property type="entry name" value="Schlafen, AAA domain"/>
    <property type="match status" value="1"/>
</dbReference>
<keyword evidence="2" id="KW-0347">Helicase</keyword>
<dbReference type="PANTHER" id="PTHR30595">
    <property type="entry name" value="GLPR-RELATED TRANSCRIPTIONAL REPRESSOR"/>
    <property type="match status" value="1"/>
</dbReference>
<dbReference type="PANTHER" id="PTHR30595:SF6">
    <property type="entry name" value="SCHLAFEN ALBA-2 DOMAIN-CONTAINING PROTEIN"/>
    <property type="match status" value="1"/>
</dbReference>
<evidence type="ECO:0000259" key="1">
    <source>
        <dbReference type="Pfam" id="PF04326"/>
    </source>
</evidence>
<gene>
    <name evidence="2" type="ORF">BECKFM1743A_GA0114220_106731</name>
    <name evidence="3" type="ORF">BECKFM1743B_GA0114221_107181</name>
</gene>
<accession>A0A450TV38</accession>
<organism evidence="2">
    <name type="scientific">Candidatus Kentrum sp. FM</name>
    <dbReference type="NCBI Taxonomy" id="2126340"/>
    <lineage>
        <taxon>Bacteria</taxon>
        <taxon>Pseudomonadati</taxon>
        <taxon>Pseudomonadota</taxon>
        <taxon>Gammaproteobacteria</taxon>
        <taxon>Candidatus Kentrum</taxon>
    </lineage>
</organism>